<feature type="transmembrane region" description="Helical" evidence="9">
    <location>
        <begin position="30"/>
        <end position="57"/>
    </location>
</feature>
<proteinExistence type="inferred from homology"/>
<dbReference type="InterPro" id="IPR011864">
    <property type="entry name" value="Phosphate_PstC"/>
</dbReference>
<evidence type="ECO:0000256" key="4">
    <source>
        <dbReference type="ARBA" id="ARBA00022475"/>
    </source>
</evidence>
<evidence type="ECO:0000256" key="1">
    <source>
        <dbReference type="ARBA" id="ARBA00004651"/>
    </source>
</evidence>
<evidence type="ECO:0000313" key="13">
    <source>
        <dbReference type="Proteomes" id="UP000295122"/>
    </source>
</evidence>
<keyword evidence="5 10" id="KW-0592">Phosphate transport</keyword>
<feature type="transmembrane region" description="Helical" evidence="9">
    <location>
        <begin position="183"/>
        <end position="206"/>
    </location>
</feature>
<keyword evidence="3 9" id="KW-0813">Transport</keyword>
<dbReference type="Proteomes" id="UP000295122">
    <property type="component" value="Unassembled WGS sequence"/>
</dbReference>
<keyword evidence="8 9" id="KW-0472">Membrane</keyword>
<dbReference type="SUPFAM" id="SSF161098">
    <property type="entry name" value="MetI-like"/>
    <property type="match status" value="1"/>
</dbReference>
<dbReference type="AlphaFoldDB" id="A0A4R7BHF3"/>
<gene>
    <name evidence="12" type="ORF">EV668_4900</name>
</gene>
<evidence type="ECO:0000256" key="8">
    <source>
        <dbReference type="ARBA" id="ARBA00023136"/>
    </source>
</evidence>
<name>A0A4R7BHF3_9HYPH</name>
<evidence type="ECO:0000256" key="2">
    <source>
        <dbReference type="ARBA" id="ARBA00007069"/>
    </source>
</evidence>
<organism evidence="12 13">
    <name type="scientific">Enterovirga rhinocerotis</name>
    <dbReference type="NCBI Taxonomy" id="1339210"/>
    <lineage>
        <taxon>Bacteria</taxon>
        <taxon>Pseudomonadati</taxon>
        <taxon>Pseudomonadota</taxon>
        <taxon>Alphaproteobacteria</taxon>
        <taxon>Hyphomicrobiales</taxon>
        <taxon>Methylobacteriaceae</taxon>
        <taxon>Enterovirga</taxon>
    </lineage>
</organism>
<keyword evidence="7 9" id="KW-1133">Transmembrane helix</keyword>
<dbReference type="CDD" id="cd06261">
    <property type="entry name" value="TM_PBP2"/>
    <property type="match status" value="1"/>
</dbReference>
<sequence length="326" mass="34460">MSAAVTEQVMHLSDTAPAARRSHAVFDRSFRVLCMLSAATVLLVLIGILGSIVYGGWPAFREFGFWGFLTGSRWNVAQEVFGAWPAVAGTLLCALIALVIGVPISLGIAIFLTQLSPKWLKGPIATAVELLAAVPSIIFGMWGLFVFAPLVSQYMQVPLNSVVEGVPIVGTILYSAVPSGTGIFTAGVILALMIIPFIASITRDMLDQIPSILRESAYGMGCTTWEVVRHVLVPQTAVALVGAVMLGLGRALGETMAVTFVVGNANRLSASLLDPGSTIASRIANEYNEAGDLQLSALMALGCILFIVTFSVLIVARLLVARIGKQ</sequence>
<dbReference type="Pfam" id="PF00528">
    <property type="entry name" value="BPD_transp_1"/>
    <property type="match status" value="1"/>
</dbReference>
<accession>A0A4R7BHF3</accession>
<comment type="caution">
    <text evidence="12">The sequence shown here is derived from an EMBL/GenBank/DDBJ whole genome shotgun (WGS) entry which is preliminary data.</text>
</comment>
<feature type="domain" description="ABC transmembrane type-1" evidence="11">
    <location>
        <begin position="87"/>
        <end position="316"/>
    </location>
</feature>
<dbReference type="InterPro" id="IPR000515">
    <property type="entry name" value="MetI-like"/>
</dbReference>
<keyword evidence="6 9" id="KW-0812">Transmembrane</keyword>
<dbReference type="EMBL" id="SNZR01000019">
    <property type="protein sequence ID" value="TDR84541.1"/>
    <property type="molecule type" value="Genomic_DNA"/>
</dbReference>
<comment type="similarity">
    <text evidence="2 10">Belongs to the binding-protein-dependent transport system permease family. CysTW subfamily.</text>
</comment>
<dbReference type="InterPro" id="IPR035906">
    <property type="entry name" value="MetI-like_sf"/>
</dbReference>
<comment type="subcellular location">
    <subcellularLocation>
        <location evidence="10">Cell inner membrane</location>
        <topology evidence="10">Multi-pass membrane protein</topology>
    </subcellularLocation>
    <subcellularLocation>
        <location evidence="1 9">Cell membrane</location>
        <topology evidence="1 9">Multi-pass membrane protein</topology>
    </subcellularLocation>
</comment>
<keyword evidence="10" id="KW-0997">Cell inner membrane</keyword>
<dbReference type="GO" id="GO:0005886">
    <property type="term" value="C:plasma membrane"/>
    <property type="evidence" value="ECO:0007669"/>
    <property type="project" value="UniProtKB-SubCell"/>
</dbReference>
<dbReference type="PANTHER" id="PTHR30425:SF1">
    <property type="entry name" value="PHOSPHATE TRANSPORT SYSTEM PERMEASE PROTEIN PSTC"/>
    <property type="match status" value="1"/>
</dbReference>
<reference evidence="12 13" key="1">
    <citation type="submission" date="2019-03" db="EMBL/GenBank/DDBJ databases">
        <title>Genomic Encyclopedia of Type Strains, Phase IV (KMG-IV): sequencing the most valuable type-strain genomes for metagenomic binning, comparative biology and taxonomic classification.</title>
        <authorList>
            <person name="Goeker M."/>
        </authorList>
    </citation>
    <scope>NUCLEOTIDE SEQUENCE [LARGE SCALE GENOMIC DNA]</scope>
    <source>
        <strain evidence="12 13">DSM 25903</strain>
    </source>
</reference>
<protein>
    <recommendedName>
        <fullName evidence="10">Phosphate transport system permease protein</fullName>
    </recommendedName>
</protein>
<dbReference type="PANTHER" id="PTHR30425">
    <property type="entry name" value="PHOSPHATE TRANSPORT SYSTEM PERMEASE PROTEIN PST"/>
    <property type="match status" value="1"/>
</dbReference>
<evidence type="ECO:0000256" key="6">
    <source>
        <dbReference type="ARBA" id="ARBA00022692"/>
    </source>
</evidence>
<comment type="function">
    <text evidence="10">Part of the binding-protein-dependent transport system for phosphate; probably responsible for the translocation of the substrate across the membrane.</text>
</comment>
<evidence type="ECO:0000259" key="11">
    <source>
        <dbReference type="PROSITE" id="PS50928"/>
    </source>
</evidence>
<evidence type="ECO:0000256" key="5">
    <source>
        <dbReference type="ARBA" id="ARBA00022592"/>
    </source>
</evidence>
<dbReference type="Gene3D" id="1.10.3720.10">
    <property type="entry name" value="MetI-like"/>
    <property type="match status" value="1"/>
</dbReference>
<feature type="transmembrane region" description="Helical" evidence="9">
    <location>
        <begin position="124"/>
        <end position="151"/>
    </location>
</feature>
<evidence type="ECO:0000256" key="3">
    <source>
        <dbReference type="ARBA" id="ARBA00022448"/>
    </source>
</evidence>
<evidence type="ECO:0000313" key="12">
    <source>
        <dbReference type="EMBL" id="TDR84541.1"/>
    </source>
</evidence>
<dbReference type="GO" id="GO:0006817">
    <property type="term" value="P:phosphate ion transport"/>
    <property type="evidence" value="ECO:0007669"/>
    <property type="project" value="UniProtKB-KW"/>
</dbReference>
<feature type="transmembrane region" description="Helical" evidence="9">
    <location>
        <begin position="297"/>
        <end position="320"/>
    </location>
</feature>
<dbReference type="GO" id="GO:0005315">
    <property type="term" value="F:phosphate transmembrane transporter activity"/>
    <property type="evidence" value="ECO:0007669"/>
    <property type="project" value="InterPro"/>
</dbReference>
<feature type="transmembrane region" description="Helical" evidence="9">
    <location>
        <begin position="83"/>
        <end position="112"/>
    </location>
</feature>
<dbReference type="PROSITE" id="PS50928">
    <property type="entry name" value="ABC_TM1"/>
    <property type="match status" value="1"/>
</dbReference>
<evidence type="ECO:0000256" key="7">
    <source>
        <dbReference type="ARBA" id="ARBA00022989"/>
    </source>
</evidence>
<keyword evidence="4" id="KW-1003">Cell membrane</keyword>
<dbReference type="InterPro" id="IPR051124">
    <property type="entry name" value="Phosphate_Transport_Permease"/>
</dbReference>
<feature type="transmembrane region" description="Helical" evidence="9">
    <location>
        <begin position="227"/>
        <end position="248"/>
    </location>
</feature>
<dbReference type="NCBIfam" id="TIGR02138">
    <property type="entry name" value="phosphate_pstC"/>
    <property type="match status" value="1"/>
</dbReference>
<keyword evidence="13" id="KW-1185">Reference proteome</keyword>
<evidence type="ECO:0000256" key="9">
    <source>
        <dbReference type="RuleBase" id="RU363032"/>
    </source>
</evidence>
<evidence type="ECO:0000256" key="10">
    <source>
        <dbReference type="RuleBase" id="RU363054"/>
    </source>
</evidence>